<gene>
    <name evidence="1" type="ORF">PYCCODRAFT_1435705</name>
</gene>
<sequence>MSYTPLARSSLDRQPTMLLSSNEPAALRRHRLLQAMMESLNLGPIAGPSATNVEARSPIGRLPTETIVHILSFVQCSLLDYEYATHPGQEIVSWFRTFNVCRTWRNAVCDAPLLWRDILIGKDTRLELFLLHLERSATAPLYVEFCRTRELAPFLTELSKQLSRLSKLSLEFLSPQQAEALSGFLQNDLPGLTQLRVTFGTAMKDYDYFDEFGRYDGNDDSDMRYINCGSSLLRLSPREHQLPRLRRLWLRNSALDNPYALNRSSLTSLSLRRGESSITLREFAQFMGECKNLNVVLLDMYRFRVDDSEGLNGPETPVTRVALNPTLRWIHLRDDHTHIVKLLDVLIIPVTTHVFLTNLPGFEMSEEWDLELATPILADCLPRDRSGLPVLTHVDRLDINIYARRLYGRYRHPESPDYPYTSFALSFGPQYPPVDLVESILHVFRGSPIVEMTIAGVLEGGLDTRCWASLLGHFRSLRRITFLEVLNTPGEHEQRTAEHPTFTFLRALSEIQPNGRLLCPYLEDLTIAMHATDDYDDKHILQLLASCLEDRGSLWNAKRLSKLRIGLMKPGPGLGSFVRAGSEHLHGERKSLLKLKLGRFVDKIRYGYKGDWCPPPWLSLVDF</sequence>
<organism evidence="1 2">
    <name type="scientific">Trametes coccinea (strain BRFM310)</name>
    <name type="common">Pycnoporus coccineus</name>
    <dbReference type="NCBI Taxonomy" id="1353009"/>
    <lineage>
        <taxon>Eukaryota</taxon>
        <taxon>Fungi</taxon>
        <taxon>Dikarya</taxon>
        <taxon>Basidiomycota</taxon>
        <taxon>Agaricomycotina</taxon>
        <taxon>Agaricomycetes</taxon>
        <taxon>Polyporales</taxon>
        <taxon>Polyporaceae</taxon>
        <taxon>Trametes</taxon>
    </lineage>
</organism>
<dbReference type="AlphaFoldDB" id="A0A1Y2ILN2"/>
<dbReference type="STRING" id="1353009.A0A1Y2ILN2"/>
<dbReference type="EMBL" id="KZ084107">
    <property type="protein sequence ID" value="OSD02020.1"/>
    <property type="molecule type" value="Genomic_DNA"/>
</dbReference>
<dbReference type="Proteomes" id="UP000193067">
    <property type="component" value="Unassembled WGS sequence"/>
</dbReference>
<name>A0A1Y2ILN2_TRAC3</name>
<evidence type="ECO:0000313" key="2">
    <source>
        <dbReference type="Proteomes" id="UP000193067"/>
    </source>
</evidence>
<keyword evidence="2" id="KW-1185">Reference proteome</keyword>
<proteinExistence type="predicted"/>
<reference evidence="1 2" key="1">
    <citation type="journal article" date="2015" name="Biotechnol. Biofuels">
        <title>Enhanced degradation of softwood versus hardwood by the white-rot fungus Pycnoporus coccineus.</title>
        <authorList>
            <person name="Couturier M."/>
            <person name="Navarro D."/>
            <person name="Chevret D."/>
            <person name="Henrissat B."/>
            <person name="Piumi F."/>
            <person name="Ruiz-Duenas F.J."/>
            <person name="Martinez A.T."/>
            <person name="Grigoriev I.V."/>
            <person name="Riley R."/>
            <person name="Lipzen A."/>
            <person name="Berrin J.G."/>
            <person name="Master E.R."/>
            <person name="Rosso M.N."/>
        </authorList>
    </citation>
    <scope>NUCLEOTIDE SEQUENCE [LARGE SCALE GENOMIC DNA]</scope>
    <source>
        <strain evidence="1 2">BRFM310</strain>
    </source>
</reference>
<evidence type="ECO:0000313" key="1">
    <source>
        <dbReference type="EMBL" id="OSD02020.1"/>
    </source>
</evidence>
<protein>
    <submittedName>
        <fullName evidence="1">Uncharacterized protein</fullName>
    </submittedName>
</protein>
<dbReference type="Gene3D" id="1.20.1280.50">
    <property type="match status" value="1"/>
</dbReference>
<dbReference type="InterPro" id="IPR036047">
    <property type="entry name" value="F-box-like_dom_sf"/>
</dbReference>
<accession>A0A1Y2ILN2</accession>
<dbReference type="OrthoDB" id="2751518at2759"/>
<dbReference type="SUPFAM" id="SSF81383">
    <property type="entry name" value="F-box domain"/>
    <property type="match status" value="1"/>
</dbReference>